<dbReference type="PROSITE" id="PS00137">
    <property type="entry name" value="SUBTILASE_HIS"/>
    <property type="match status" value="1"/>
</dbReference>
<evidence type="ECO:0000256" key="10">
    <source>
        <dbReference type="ARBA" id="ARBA00023136"/>
    </source>
</evidence>
<name>A0A7I9ZLT2_9MYCO</name>
<feature type="compositionally biased region" description="Low complexity" evidence="13">
    <location>
        <begin position="59"/>
        <end position="72"/>
    </location>
</feature>
<keyword evidence="3" id="KW-1003">Cell membrane</keyword>
<dbReference type="GO" id="GO:0005886">
    <property type="term" value="C:plasma membrane"/>
    <property type="evidence" value="ECO:0007669"/>
    <property type="project" value="UniProtKB-SubCell"/>
</dbReference>
<evidence type="ECO:0000256" key="5">
    <source>
        <dbReference type="ARBA" id="ARBA00022692"/>
    </source>
</evidence>
<feature type="domain" description="Peptidase S8/S53" evidence="16">
    <location>
        <begin position="88"/>
        <end position="375"/>
    </location>
</feature>
<comment type="similarity">
    <text evidence="2 11 12">Belongs to the peptidase S8 family.</text>
</comment>
<comment type="subcellular location">
    <subcellularLocation>
        <location evidence="1">Cell membrane</location>
        <topology evidence="1">Single-pass membrane protein</topology>
    </subcellularLocation>
</comment>
<dbReference type="PROSITE" id="PS51892">
    <property type="entry name" value="SUBTILASE"/>
    <property type="match status" value="1"/>
</dbReference>
<evidence type="ECO:0000256" key="11">
    <source>
        <dbReference type="PROSITE-ProRule" id="PRU01240"/>
    </source>
</evidence>
<dbReference type="PANTHER" id="PTHR42884:SF14">
    <property type="entry name" value="NEUROENDOCRINE CONVERTASE 1"/>
    <property type="match status" value="1"/>
</dbReference>
<dbReference type="PRINTS" id="PR00723">
    <property type="entry name" value="SUBTILISIN"/>
</dbReference>
<dbReference type="EMBL" id="BLLB01000002">
    <property type="protein sequence ID" value="GFH01687.1"/>
    <property type="molecule type" value="Genomic_DNA"/>
</dbReference>
<proteinExistence type="inferred from homology"/>
<evidence type="ECO:0000256" key="9">
    <source>
        <dbReference type="ARBA" id="ARBA00022989"/>
    </source>
</evidence>
<keyword evidence="10 14" id="KW-0472">Membrane</keyword>
<dbReference type="PROSITE" id="PS00138">
    <property type="entry name" value="SUBTILASE_SER"/>
    <property type="match status" value="1"/>
</dbReference>
<evidence type="ECO:0000256" key="4">
    <source>
        <dbReference type="ARBA" id="ARBA00022670"/>
    </source>
</evidence>
<dbReference type="GO" id="GO:0016485">
    <property type="term" value="P:protein processing"/>
    <property type="evidence" value="ECO:0007669"/>
    <property type="project" value="TreeGrafter"/>
</dbReference>
<dbReference type="InterPro" id="IPR022398">
    <property type="entry name" value="Peptidase_S8_His-AS"/>
</dbReference>
<accession>A0A7I9ZLT2</accession>
<evidence type="ECO:0000313" key="17">
    <source>
        <dbReference type="EMBL" id="GFH01687.1"/>
    </source>
</evidence>
<dbReference type="Pfam" id="PF00082">
    <property type="entry name" value="Peptidase_S8"/>
    <property type="match status" value="1"/>
</dbReference>
<keyword evidence="5 14" id="KW-0812">Transmembrane</keyword>
<reference evidence="17 18" key="1">
    <citation type="journal article" date="2019" name="Emerg. Microbes Infect.">
        <title>Comprehensive subspecies identification of 175 nontuberculous mycobacteria species based on 7547 genomic profiles.</title>
        <authorList>
            <person name="Matsumoto Y."/>
            <person name="Kinjo T."/>
            <person name="Motooka D."/>
            <person name="Nabeya D."/>
            <person name="Jung N."/>
            <person name="Uechi K."/>
            <person name="Horii T."/>
            <person name="Iida T."/>
            <person name="Fujita J."/>
            <person name="Nakamura S."/>
        </authorList>
    </citation>
    <scope>NUCLEOTIDE SEQUENCE [LARGE SCALE GENOMIC DNA]</scope>
    <source>
        <strain evidence="17 18">JCM 30996</strain>
    </source>
</reference>
<feature type="active site" description="Charge relay system" evidence="11">
    <location>
        <position position="328"/>
    </location>
</feature>
<evidence type="ECO:0000256" key="15">
    <source>
        <dbReference type="SAM" id="SignalP"/>
    </source>
</evidence>
<gene>
    <name evidence="17" type="primary">mycP4</name>
    <name evidence="17" type="ORF">MHIP_21700</name>
</gene>
<evidence type="ECO:0000256" key="8">
    <source>
        <dbReference type="ARBA" id="ARBA00022825"/>
    </source>
</evidence>
<feature type="active site" description="Charge relay system" evidence="11">
    <location>
        <position position="128"/>
    </location>
</feature>
<keyword evidence="9 14" id="KW-1133">Transmembrane helix</keyword>
<keyword evidence="6 15" id="KW-0732">Signal</keyword>
<dbReference type="RefSeq" id="WP_163888431.1">
    <property type="nucleotide sequence ID" value="NZ_BLLB01000002.1"/>
</dbReference>
<dbReference type="Gene3D" id="3.40.50.200">
    <property type="entry name" value="Peptidase S8/S53 domain"/>
    <property type="match status" value="1"/>
</dbReference>
<dbReference type="InterPro" id="IPR023828">
    <property type="entry name" value="Peptidase_S8_Ser-AS"/>
</dbReference>
<evidence type="ECO:0000259" key="16">
    <source>
        <dbReference type="Pfam" id="PF00082"/>
    </source>
</evidence>
<evidence type="ECO:0000256" key="1">
    <source>
        <dbReference type="ARBA" id="ARBA00004162"/>
    </source>
</evidence>
<protein>
    <submittedName>
        <fullName evidence="17">Mycosin-4</fullName>
    </submittedName>
</protein>
<feature type="active site" description="Charge relay system" evidence="11">
    <location>
        <position position="97"/>
    </location>
</feature>
<keyword evidence="8 11" id="KW-0720">Serine protease</keyword>
<dbReference type="InterPro" id="IPR023834">
    <property type="entry name" value="T7SS_pept_S8A_mycosin"/>
</dbReference>
<evidence type="ECO:0000256" key="13">
    <source>
        <dbReference type="SAM" id="MobiDB-lite"/>
    </source>
</evidence>
<feature type="transmembrane region" description="Helical" evidence="14">
    <location>
        <begin position="416"/>
        <end position="436"/>
    </location>
</feature>
<dbReference type="InterPro" id="IPR000209">
    <property type="entry name" value="Peptidase_S8/S53_dom"/>
</dbReference>
<evidence type="ECO:0000256" key="12">
    <source>
        <dbReference type="RuleBase" id="RU003355"/>
    </source>
</evidence>
<evidence type="ECO:0000256" key="14">
    <source>
        <dbReference type="SAM" id="Phobius"/>
    </source>
</evidence>
<dbReference type="NCBIfam" id="TIGR03921">
    <property type="entry name" value="T7SS_mycosin"/>
    <property type="match status" value="1"/>
</dbReference>
<feature type="region of interest" description="Disordered" evidence="13">
    <location>
        <begin position="29"/>
        <end position="72"/>
    </location>
</feature>
<evidence type="ECO:0000256" key="6">
    <source>
        <dbReference type="ARBA" id="ARBA00022729"/>
    </source>
</evidence>
<organism evidence="17 18">
    <name type="scientific">Mycolicibacterium hippocampi</name>
    <dbReference type="NCBI Taxonomy" id="659824"/>
    <lineage>
        <taxon>Bacteria</taxon>
        <taxon>Bacillati</taxon>
        <taxon>Actinomycetota</taxon>
        <taxon>Actinomycetes</taxon>
        <taxon>Mycobacteriales</taxon>
        <taxon>Mycobacteriaceae</taxon>
        <taxon>Mycolicibacterium</taxon>
    </lineage>
</organism>
<dbReference type="InterPro" id="IPR023827">
    <property type="entry name" value="Peptidase_S8_Asp-AS"/>
</dbReference>
<comment type="caution">
    <text evidence="17">The sequence shown here is derived from an EMBL/GenBank/DDBJ whole genome shotgun (WGS) entry which is preliminary data.</text>
</comment>
<feature type="signal peptide" evidence="15">
    <location>
        <begin position="1"/>
        <end position="23"/>
    </location>
</feature>
<dbReference type="SUPFAM" id="SSF52743">
    <property type="entry name" value="Subtilisin-like"/>
    <property type="match status" value="1"/>
</dbReference>
<dbReference type="AlphaFoldDB" id="A0A7I9ZLT2"/>
<evidence type="ECO:0000256" key="2">
    <source>
        <dbReference type="ARBA" id="ARBA00011073"/>
    </source>
</evidence>
<keyword evidence="18" id="KW-1185">Reference proteome</keyword>
<dbReference type="Proteomes" id="UP000465304">
    <property type="component" value="Unassembled WGS sequence"/>
</dbReference>
<evidence type="ECO:0000313" key="18">
    <source>
        <dbReference type="Proteomes" id="UP000465304"/>
    </source>
</evidence>
<evidence type="ECO:0000256" key="7">
    <source>
        <dbReference type="ARBA" id="ARBA00022801"/>
    </source>
</evidence>
<keyword evidence="7 11" id="KW-0378">Hydrolase</keyword>
<dbReference type="PROSITE" id="PS00136">
    <property type="entry name" value="SUBTILASE_ASP"/>
    <property type="match status" value="1"/>
</dbReference>
<sequence>MNVATRVCRLLAVVTLTFTTVHAAPTAAAVAPPPLDDSRLPASAPPAPPRPTTQHDDCATAAPVSPASGAPGQLAGSDLSAVWALTRGAGQTVAVIDTGVARHRRLPHLVAGGDYVATADGTADCDGHGTIVAGIIGATADSEQPTAFTGIAPDVTILAIRQSSNKFRAADDPGGSGSGDVETLAAAVRTAADLGATVINISSVACLPADSALDDRALGAALAYAVDVKNVVVVTAAGNVGGPGQCPRANPRDGAGWDEVSVVVSPAWYDDYVLTVGSVDGHGTPSQFSLAGPWVDVAAPGENVVSLAPAGEGLVHTVSDGSPISGTSYAAPVVSAVAALVRARSPELTARQVVQRIEETARRPAAGWNPTVGHGVVDALAAVSVPAPAGPRPQSSTPLTRAMPAPAVDRSAGVTAVRAAAFCVALTGIIAVSVAVGRSRRRDTAFADAVPQD</sequence>
<dbReference type="GO" id="GO:0004252">
    <property type="term" value="F:serine-type endopeptidase activity"/>
    <property type="evidence" value="ECO:0007669"/>
    <property type="project" value="UniProtKB-UniRule"/>
</dbReference>
<evidence type="ECO:0000256" key="3">
    <source>
        <dbReference type="ARBA" id="ARBA00022475"/>
    </source>
</evidence>
<dbReference type="PANTHER" id="PTHR42884">
    <property type="entry name" value="PROPROTEIN CONVERTASE SUBTILISIN/KEXIN-RELATED"/>
    <property type="match status" value="1"/>
</dbReference>
<feature type="chain" id="PRO_5029562078" evidence="15">
    <location>
        <begin position="24"/>
        <end position="453"/>
    </location>
</feature>
<keyword evidence="4 11" id="KW-0645">Protease</keyword>
<dbReference type="InterPro" id="IPR015500">
    <property type="entry name" value="Peptidase_S8_subtilisin-rel"/>
</dbReference>
<dbReference type="InterPro" id="IPR036852">
    <property type="entry name" value="Peptidase_S8/S53_dom_sf"/>
</dbReference>